<keyword evidence="3" id="KW-1003">Cell membrane</keyword>
<dbReference type="GO" id="GO:0005886">
    <property type="term" value="C:plasma membrane"/>
    <property type="evidence" value="ECO:0007669"/>
    <property type="project" value="UniProtKB-SubCell"/>
</dbReference>
<dbReference type="GO" id="GO:0055085">
    <property type="term" value="P:transmembrane transport"/>
    <property type="evidence" value="ECO:0007669"/>
    <property type="project" value="InterPro"/>
</dbReference>
<proteinExistence type="inferred from homology"/>
<evidence type="ECO:0000256" key="1">
    <source>
        <dbReference type="ARBA" id="ARBA00004651"/>
    </source>
</evidence>
<evidence type="ECO:0000256" key="6">
    <source>
        <dbReference type="ARBA" id="ARBA00023136"/>
    </source>
</evidence>
<evidence type="ECO:0000259" key="8">
    <source>
        <dbReference type="PROSITE" id="PS50928"/>
    </source>
</evidence>
<reference evidence="9 10" key="1">
    <citation type="journal article" date="2020" name="G3 (Bethesda)">
        <title>CeMbio - The Caenorhabditis elegans Microbiome Resource.</title>
        <authorList>
            <person name="Dirksen P."/>
            <person name="Assie A."/>
            <person name="Zimmermann J."/>
            <person name="Zhang F."/>
            <person name="Tietje A.M."/>
            <person name="Marsh S.A."/>
            <person name="Felix M.A."/>
            <person name="Shapira M."/>
            <person name="Kaleta C."/>
            <person name="Schulenburg H."/>
            <person name="Samuel B."/>
        </authorList>
    </citation>
    <scope>NUCLEOTIDE SEQUENCE [LARGE SCALE GENOMIC DNA]</scope>
    <source>
        <strain evidence="9 10">BIGb0172</strain>
    </source>
</reference>
<accession>A0A7G5EBZ0</accession>
<keyword evidence="2 7" id="KW-0813">Transport</keyword>
<evidence type="ECO:0000256" key="4">
    <source>
        <dbReference type="ARBA" id="ARBA00022692"/>
    </source>
</evidence>
<evidence type="ECO:0000256" key="7">
    <source>
        <dbReference type="RuleBase" id="RU363032"/>
    </source>
</evidence>
<keyword evidence="5 7" id="KW-1133">Transmembrane helix</keyword>
<dbReference type="InterPro" id="IPR050901">
    <property type="entry name" value="BP-dep_ABC_trans_perm"/>
</dbReference>
<gene>
    <name evidence="9" type="ORF">HS961_00945</name>
</gene>
<dbReference type="AlphaFoldDB" id="A0A7G5EBZ0"/>
<keyword evidence="4 7" id="KW-0812">Transmembrane</keyword>
<feature type="transmembrane region" description="Helical" evidence="7">
    <location>
        <begin position="210"/>
        <end position="231"/>
    </location>
</feature>
<comment type="subcellular location">
    <subcellularLocation>
        <location evidence="1 7">Cell membrane</location>
        <topology evidence="1 7">Multi-pass membrane protein</topology>
    </subcellularLocation>
</comment>
<dbReference type="CDD" id="cd06261">
    <property type="entry name" value="TM_PBP2"/>
    <property type="match status" value="1"/>
</dbReference>
<dbReference type="Gene3D" id="1.10.3720.10">
    <property type="entry name" value="MetI-like"/>
    <property type="match status" value="1"/>
</dbReference>
<evidence type="ECO:0000313" key="10">
    <source>
        <dbReference type="Proteomes" id="UP000515240"/>
    </source>
</evidence>
<comment type="similarity">
    <text evidence="7">Belongs to the binding-protein-dependent transport system permease family.</text>
</comment>
<dbReference type="InterPro" id="IPR000515">
    <property type="entry name" value="MetI-like"/>
</dbReference>
<evidence type="ECO:0000256" key="2">
    <source>
        <dbReference type="ARBA" id="ARBA00022448"/>
    </source>
</evidence>
<dbReference type="Proteomes" id="UP000515240">
    <property type="component" value="Chromosome"/>
</dbReference>
<dbReference type="SUPFAM" id="SSF161098">
    <property type="entry name" value="MetI-like"/>
    <property type="match status" value="1"/>
</dbReference>
<dbReference type="PANTHER" id="PTHR32243">
    <property type="entry name" value="MALTOSE TRANSPORT SYSTEM PERMEASE-RELATED"/>
    <property type="match status" value="1"/>
</dbReference>
<feature type="transmembrane region" description="Helical" evidence="7">
    <location>
        <begin position="153"/>
        <end position="172"/>
    </location>
</feature>
<evidence type="ECO:0000256" key="3">
    <source>
        <dbReference type="ARBA" id="ARBA00022475"/>
    </source>
</evidence>
<dbReference type="PANTHER" id="PTHR32243:SF18">
    <property type="entry name" value="INNER MEMBRANE ABC TRANSPORTER PERMEASE PROTEIN YCJP"/>
    <property type="match status" value="1"/>
</dbReference>
<feature type="transmembrane region" description="Helical" evidence="7">
    <location>
        <begin position="257"/>
        <end position="275"/>
    </location>
</feature>
<evidence type="ECO:0000256" key="5">
    <source>
        <dbReference type="ARBA" id="ARBA00022989"/>
    </source>
</evidence>
<feature type="transmembrane region" description="Helical" evidence="7">
    <location>
        <begin position="33"/>
        <end position="53"/>
    </location>
</feature>
<keyword evidence="10" id="KW-1185">Reference proteome</keyword>
<feature type="domain" description="ABC transmembrane type-1" evidence="8">
    <location>
        <begin position="85"/>
        <end position="275"/>
    </location>
</feature>
<sequence length="290" mass="32491">MPMHAETWHNVPPSLPLWQRAVQGAQRHLRSTAAVLVLVLVLLPFLWMLQMAFRPAGDALSLDLVFSPTLEAFAGLWQDNFARSFGNSLLVSVLSTGLSLLLGVPAAYALSRWRFKQRRQVALWVLCTRMAPPIAFTIPFFLAFRWLGLLDSVWGLVLVYLTFNLAIVIWMMQGFFEAIPTALEEAAWMDGCSIWSAFWHVTLPLTRPGLVATAVLCFIFSWSDFFFALILTRTQAVTAPVAIVNFLQYDGWEWTKIAAAGTMVMLPVLLFTVLVRKYLVHGLTAGGVKD</sequence>
<dbReference type="Pfam" id="PF00528">
    <property type="entry name" value="BPD_transp_1"/>
    <property type="match status" value="1"/>
</dbReference>
<name>A0A7G5EBZ0_9BURK</name>
<feature type="transmembrane region" description="Helical" evidence="7">
    <location>
        <begin position="89"/>
        <end position="110"/>
    </location>
</feature>
<dbReference type="PROSITE" id="PS50928">
    <property type="entry name" value="ABC_TM1"/>
    <property type="match status" value="1"/>
</dbReference>
<feature type="transmembrane region" description="Helical" evidence="7">
    <location>
        <begin position="122"/>
        <end position="147"/>
    </location>
</feature>
<keyword evidence="6 7" id="KW-0472">Membrane</keyword>
<protein>
    <submittedName>
        <fullName evidence="9">Carbohydrate ABC transporter permease</fullName>
    </submittedName>
</protein>
<organism evidence="9 10">
    <name type="scientific">Comamonas piscis</name>
    <dbReference type="NCBI Taxonomy" id="1562974"/>
    <lineage>
        <taxon>Bacteria</taxon>
        <taxon>Pseudomonadati</taxon>
        <taxon>Pseudomonadota</taxon>
        <taxon>Betaproteobacteria</taxon>
        <taxon>Burkholderiales</taxon>
        <taxon>Comamonadaceae</taxon>
        <taxon>Comamonas</taxon>
    </lineage>
</organism>
<dbReference type="InterPro" id="IPR035906">
    <property type="entry name" value="MetI-like_sf"/>
</dbReference>
<dbReference type="KEGG" id="cpis:HS961_00945"/>
<dbReference type="EMBL" id="CP058554">
    <property type="protein sequence ID" value="QMV71515.1"/>
    <property type="molecule type" value="Genomic_DNA"/>
</dbReference>
<evidence type="ECO:0000313" key="9">
    <source>
        <dbReference type="EMBL" id="QMV71515.1"/>
    </source>
</evidence>